<dbReference type="Gene3D" id="3.10.129.10">
    <property type="entry name" value="Hotdog Thioesterase"/>
    <property type="match status" value="1"/>
</dbReference>
<comment type="caution">
    <text evidence="4">The sequence shown here is derived from an EMBL/GenBank/DDBJ whole genome shotgun (WGS) entry which is preliminary data.</text>
</comment>
<dbReference type="Proteomes" id="UP001208656">
    <property type="component" value="Unassembled WGS sequence"/>
</dbReference>
<dbReference type="EMBL" id="JAOUSE010000029">
    <property type="protein sequence ID" value="MCU9594788.1"/>
    <property type="molecule type" value="Genomic_DNA"/>
</dbReference>
<keyword evidence="2" id="KW-0378">Hydrolase</keyword>
<evidence type="ECO:0000256" key="2">
    <source>
        <dbReference type="ARBA" id="ARBA00022801"/>
    </source>
</evidence>
<dbReference type="RefSeq" id="WP_173657728.1">
    <property type="nucleotide sequence ID" value="NZ_JAOUSE010000029.1"/>
</dbReference>
<organism evidence="4 5">
    <name type="scientific">Pallidibacillus thermolactis</name>
    <dbReference type="NCBI Taxonomy" id="251051"/>
    <lineage>
        <taxon>Bacteria</taxon>
        <taxon>Bacillati</taxon>
        <taxon>Bacillota</taxon>
        <taxon>Bacilli</taxon>
        <taxon>Bacillales</taxon>
        <taxon>Bacillaceae</taxon>
        <taxon>Pallidibacillus</taxon>
    </lineage>
</organism>
<dbReference type="InterPro" id="IPR006683">
    <property type="entry name" value="Thioestr_dom"/>
</dbReference>
<name>A0ABT2WGH1_9BACI</name>
<feature type="domain" description="Thioesterase" evidence="3">
    <location>
        <begin position="53"/>
        <end position="125"/>
    </location>
</feature>
<dbReference type="InterPro" id="IPR039298">
    <property type="entry name" value="ACOT13"/>
</dbReference>
<keyword evidence="5" id="KW-1185">Reference proteome</keyword>
<dbReference type="InterPro" id="IPR003736">
    <property type="entry name" value="PAAI_dom"/>
</dbReference>
<dbReference type="CDD" id="cd03443">
    <property type="entry name" value="PaaI_thioesterase"/>
    <property type="match status" value="1"/>
</dbReference>
<accession>A0ABT2WGH1</accession>
<dbReference type="Pfam" id="PF03061">
    <property type="entry name" value="4HBT"/>
    <property type="match status" value="1"/>
</dbReference>
<dbReference type="SUPFAM" id="SSF54637">
    <property type="entry name" value="Thioesterase/thiol ester dehydrase-isomerase"/>
    <property type="match status" value="1"/>
</dbReference>
<dbReference type="PANTHER" id="PTHR21660:SF1">
    <property type="entry name" value="ACYL-COENZYME A THIOESTERASE 13"/>
    <property type="match status" value="1"/>
</dbReference>
<dbReference type="NCBIfam" id="TIGR00369">
    <property type="entry name" value="unchar_dom_1"/>
    <property type="match status" value="1"/>
</dbReference>
<gene>
    <name evidence="4" type="ORF">OEV82_10100</name>
</gene>
<proteinExistence type="inferred from homology"/>
<dbReference type="InterPro" id="IPR029069">
    <property type="entry name" value="HotDog_dom_sf"/>
</dbReference>
<reference evidence="4 5" key="1">
    <citation type="submission" date="2022-10" db="EMBL/GenBank/DDBJ databases">
        <title>Description of Fervidibacillus gen. nov. in the family Fervidibacillaceae fam. nov. with two species, Fervidibacillus albus sp. nov., and Fervidibacillus halotolerans sp. nov., isolated from tidal flat sediments.</title>
        <authorList>
            <person name="Kwon K.K."/>
            <person name="Yang S.-H."/>
        </authorList>
    </citation>
    <scope>NUCLEOTIDE SEQUENCE [LARGE SCALE GENOMIC DNA]</scope>
    <source>
        <strain evidence="4 5">DSM 23332</strain>
    </source>
</reference>
<sequence length="140" mass="14978">MIKKYKTTDLVKAANNGAAPPNCDITLQIIPAYAKDGIAKGIWNVDEKFINGNGVVMGGYIASAADTIMAYAISSKLKENQSFASINLNTTFHRPVTTGTVEVKAKVERIGKTVAYLSAEIIQNDKIVGNAVSSIMIIDN</sequence>
<evidence type="ECO:0000256" key="1">
    <source>
        <dbReference type="ARBA" id="ARBA00008324"/>
    </source>
</evidence>
<evidence type="ECO:0000259" key="3">
    <source>
        <dbReference type="Pfam" id="PF03061"/>
    </source>
</evidence>
<comment type="similarity">
    <text evidence="1">Belongs to the thioesterase PaaI family.</text>
</comment>
<evidence type="ECO:0000313" key="4">
    <source>
        <dbReference type="EMBL" id="MCU9594788.1"/>
    </source>
</evidence>
<protein>
    <submittedName>
        <fullName evidence="4">PaaI family thioesterase</fullName>
    </submittedName>
</protein>
<dbReference type="PANTHER" id="PTHR21660">
    <property type="entry name" value="THIOESTERASE SUPERFAMILY MEMBER-RELATED"/>
    <property type="match status" value="1"/>
</dbReference>
<evidence type="ECO:0000313" key="5">
    <source>
        <dbReference type="Proteomes" id="UP001208656"/>
    </source>
</evidence>